<sequence length="436" mass="48571">MATCIGETDFPPYVIKCMNDTHFLVAGGGGESKTGVPNALEIFEVELGSSGIAIQSKCRFNTDNGDDQSAIMNAALRYDGKEYLMAASKNERCQMYQMNKTVKSLIAQTMGRDDEEKEEKGKESKEDEVTLRKRKKKSSESNGKKKSGAPPGRQLVHFDVKRLQSVQTDFSPTDSSQNAVCFSPNGMYFVTGGVDGHIRMWTYPTIEKVYDIEAHSKDIEDIMISPLGNKLITISRDQKAYVWNTKDGSKMCELEWEECADHKSYRFGSCRYAFLNGDVSNSTMFTTHTPHIQKKGRQPSYITKWNSHKFTIDKTVCTGDDILSALAVSHSGYYVGVGTMSGSVGIYVTFSLQKVKWVDNAHSIFITGLSFIPMTRNSRRVVGDKDAAVLSLSADKKIGLVTVTRSGEYPAFLMFLGVLILIMLIFTLFAYFGMDF</sequence>
<feature type="repeat" description="WD" evidence="11">
    <location>
        <begin position="212"/>
        <end position="253"/>
    </location>
</feature>
<reference evidence="14" key="2">
    <citation type="submission" date="2021-01" db="UniProtKB">
        <authorList>
            <consortium name="EnsemblMetazoa"/>
        </authorList>
    </citation>
    <scope>IDENTIFICATION</scope>
</reference>
<comment type="subcellular location">
    <subcellularLocation>
        <location evidence="1">Endoplasmic reticulum membrane</location>
        <topology evidence="1">Single-pass membrane protein</topology>
    </subcellularLocation>
</comment>
<dbReference type="GeneID" id="580945"/>
<dbReference type="PROSITE" id="PS00678">
    <property type="entry name" value="WD_REPEATS_1"/>
    <property type="match status" value="1"/>
</dbReference>
<evidence type="ECO:0000256" key="7">
    <source>
        <dbReference type="ARBA" id="ARBA00022892"/>
    </source>
</evidence>
<keyword evidence="5" id="KW-0677">Repeat</keyword>
<keyword evidence="2" id="KW-0813">Transport</keyword>
<keyword evidence="7" id="KW-0931">ER-Golgi transport</keyword>
<name>A0A7M7LT49_STRPU</name>
<dbReference type="OMA" id="YYVQPRI"/>
<keyword evidence="6" id="KW-0256">Endoplasmic reticulum</keyword>
<evidence type="ECO:0008006" key="16">
    <source>
        <dbReference type="Google" id="ProtNLM"/>
    </source>
</evidence>
<proteinExistence type="predicted"/>
<dbReference type="FunCoup" id="A0A7M7LT49">
    <property type="interactions" value="1420"/>
</dbReference>
<dbReference type="OrthoDB" id="2013972at2759"/>
<evidence type="ECO:0000256" key="2">
    <source>
        <dbReference type="ARBA" id="ARBA00022448"/>
    </source>
</evidence>
<keyword evidence="4 13" id="KW-0812">Transmembrane</keyword>
<evidence type="ECO:0000256" key="5">
    <source>
        <dbReference type="ARBA" id="ARBA00022737"/>
    </source>
</evidence>
<evidence type="ECO:0000256" key="13">
    <source>
        <dbReference type="SAM" id="Phobius"/>
    </source>
</evidence>
<dbReference type="GO" id="GO:0005789">
    <property type="term" value="C:endoplasmic reticulum membrane"/>
    <property type="evidence" value="ECO:0000318"/>
    <property type="project" value="GO_Central"/>
</dbReference>
<dbReference type="InterPro" id="IPR015943">
    <property type="entry name" value="WD40/YVTN_repeat-like_dom_sf"/>
</dbReference>
<dbReference type="AlphaFoldDB" id="A0A7M7LT49"/>
<dbReference type="Proteomes" id="UP000007110">
    <property type="component" value="Unassembled WGS sequence"/>
</dbReference>
<evidence type="ECO:0000313" key="15">
    <source>
        <dbReference type="Proteomes" id="UP000007110"/>
    </source>
</evidence>
<dbReference type="InterPro" id="IPR045260">
    <property type="entry name" value="Sec12-like"/>
</dbReference>
<dbReference type="SMART" id="SM00320">
    <property type="entry name" value="WD40"/>
    <property type="match status" value="4"/>
</dbReference>
<dbReference type="PROSITE" id="PS50294">
    <property type="entry name" value="WD_REPEATS_REGION"/>
    <property type="match status" value="2"/>
</dbReference>
<feature type="transmembrane region" description="Helical" evidence="13">
    <location>
        <begin position="411"/>
        <end position="432"/>
    </location>
</feature>
<dbReference type="PANTHER" id="PTHR23284">
    <property type="entry name" value="PROLACTIN REGULATORY ELEMENT BINDING PROTEIN"/>
    <property type="match status" value="1"/>
</dbReference>
<evidence type="ECO:0000256" key="4">
    <source>
        <dbReference type="ARBA" id="ARBA00022692"/>
    </source>
</evidence>
<dbReference type="InParanoid" id="A0A7M7LT49"/>
<feature type="repeat" description="WD" evidence="11">
    <location>
        <begin position="170"/>
        <end position="211"/>
    </location>
</feature>
<dbReference type="Gene3D" id="2.130.10.10">
    <property type="entry name" value="YVTN repeat-like/Quinoprotein amine dehydrogenase"/>
    <property type="match status" value="1"/>
</dbReference>
<evidence type="ECO:0000256" key="9">
    <source>
        <dbReference type="ARBA" id="ARBA00022989"/>
    </source>
</evidence>
<evidence type="ECO:0000256" key="10">
    <source>
        <dbReference type="ARBA" id="ARBA00023136"/>
    </source>
</evidence>
<evidence type="ECO:0000256" key="12">
    <source>
        <dbReference type="SAM" id="MobiDB-lite"/>
    </source>
</evidence>
<dbReference type="PROSITE" id="PS50082">
    <property type="entry name" value="WD_REPEATS_2"/>
    <property type="match status" value="2"/>
</dbReference>
<evidence type="ECO:0000313" key="14">
    <source>
        <dbReference type="EnsemblMetazoa" id="XP_011670464"/>
    </source>
</evidence>
<evidence type="ECO:0000256" key="8">
    <source>
        <dbReference type="ARBA" id="ARBA00022927"/>
    </source>
</evidence>
<dbReference type="KEGG" id="spu:580945"/>
<dbReference type="SUPFAM" id="SSF50978">
    <property type="entry name" value="WD40 repeat-like"/>
    <property type="match status" value="1"/>
</dbReference>
<keyword evidence="10 13" id="KW-0472">Membrane</keyword>
<dbReference type="GO" id="GO:0003400">
    <property type="term" value="P:regulation of COPII vesicle coating"/>
    <property type="evidence" value="ECO:0000318"/>
    <property type="project" value="GO_Central"/>
</dbReference>
<feature type="region of interest" description="Disordered" evidence="12">
    <location>
        <begin position="109"/>
        <end position="156"/>
    </location>
</feature>
<dbReference type="RefSeq" id="XP_011670464.2">
    <property type="nucleotide sequence ID" value="XM_011672162.2"/>
</dbReference>
<reference evidence="15" key="1">
    <citation type="submission" date="2015-02" db="EMBL/GenBank/DDBJ databases">
        <title>Genome sequencing for Strongylocentrotus purpuratus.</title>
        <authorList>
            <person name="Murali S."/>
            <person name="Liu Y."/>
            <person name="Vee V."/>
            <person name="English A."/>
            <person name="Wang M."/>
            <person name="Skinner E."/>
            <person name="Han Y."/>
            <person name="Muzny D.M."/>
            <person name="Worley K.C."/>
            <person name="Gibbs R.A."/>
        </authorList>
    </citation>
    <scope>NUCLEOTIDE SEQUENCE</scope>
</reference>
<evidence type="ECO:0000256" key="3">
    <source>
        <dbReference type="ARBA" id="ARBA00022574"/>
    </source>
</evidence>
<accession>A0A7M7LT49</accession>
<dbReference type="GO" id="GO:0006888">
    <property type="term" value="P:endoplasmic reticulum to Golgi vesicle-mediated transport"/>
    <property type="evidence" value="ECO:0000318"/>
    <property type="project" value="GO_Central"/>
</dbReference>
<dbReference type="InterPro" id="IPR036322">
    <property type="entry name" value="WD40_repeat_dom_sf"/>
</dbReference>
<dbReference type="GO" id="GO:0005085">
    <property type="term" value="F:guanyl-nucleotide exchange factor activity"/>
    <property type="evidence" value="ECO:0007669"/>
    <property type="project" value="InterPro"/>
</dbReference>
<keyword evidence="8" id="KW-0653">Protein transport</keyword>
<dbReference type="InterPro" id="IPR019775">
    <property type="entry name" value="WD40_repeat_CS"/>
</dbReference>
<feature type="compositionally biased region" description="Basic and acidic residues" evidence="12">
    <location>
        <begin position="111"/>
        <end position="131"/>
    </location>
</feature>
<keyword evidence="3 11" id="KW-0853">WD repeat</keyword>
<evidence type="ECO:0000256" key="1">
    <source>
        <dbReference type="ARBA" id="ARBA00004389"/>
    </source>
</evidence>
<keyword evidence="15" id="KW-1185">Reference proteome</keyword>
<dbReference type="PANTHER" id="PTHR23284:SF0">
    <property type="entry name" value="PROLACTIN REGULATORY ELEMENT-BINDING PROTEIN"/>
    <property type="match status" value="1"/>
</dbReference>
<evidence type="ECO:0000256" key="6">
    <source>
        <dbReference type="ARBA" id="ARBA00022824"/>
    </source>
</evidence>
<organism evidence="14 15">
    <name type="scientific">Strongylocentrotus purpuratus</name>
    <name type="common">Purple sea urchin</name>
    <dbReference type="NCBI Taxonomy" id="7668"/>
    <lineage>
        <taxon>Eukaryota</taxon>
        <taxon>Metazoa</taxon>
        <taxon>Echinodermata</taxon>
        <taxon>Eleutherozoa</taxon>
        <taxon>Echinozoa</taxon>
        <taxon>Echinoidea</taxon>
        <taxon>Euechinoidea</taxon>
        <taxon>Echinacea</taxon>
        <taxon>Camarodonta</taxon>
        <taxon>Echinidea</taxon>
        <taxon>Strongylocentrotidae</taxon>
        <taxon>Strongylocentrotus</taxon>
    </lineage>
</organism>
<dbReference type="InterPro" id="IPR001680">
    <property type="entry name" value="WD40_rpt"/>
</dbReference>
<protein>
    <recommendedName>
        <fullName evidence="16">Prolactin regulatory element-binding protein</fullName>
    </recommendedName>
</protein>
<dbReference type="GO" id="GO:0015031">
    <property type="term" value="P:protein transport"/>
    <property type="evidence" value="ECO:0007669"/>
    <property type="project" value="UniProtKB-KW"/>
</dbReference>
<dbReference type="EnsemblMetazoa" id="XM_011672162">
    <property type="protein sequence ID" value="XP_011670464"/>
    <property type="gene ID" value="LOC580945"/>
</dbReference>
<evidence type="ECO:0000256" key="11">
    <source>
        <dbReference type="PROSITE-ProRule" id="PRU00221"/>
    </source>
</evidence>
<dbReference type="Pfam" id="PF00400">
    <property type="entry name" value="WD40"/>
    <property type="match status" value="2"/>
</dbReference>
<keyword evidence="9 13" id="KW-1133">Transmembrane helix</keyword>
<dbReference type="CTD" id="10113"/>